<dbReference type="InterPro" id="IPR007337">
    <property type="entry name" value="RelB/DinJ"/>
</dbReference>
<accession>A0A347WKV1</accession>
<sequence length="91" mass="10285">MAEVQKERLSINVDKATKDEAMALFEELGMSLTTAVNLFLKQSLRERALPFRVSLQNSKVTDKYGELRRGKGGVERSVAYLVAEDESEYEV</sequence>
<evidence type="ECO:0000313" key="3">
    <source>
        <dbReference type="EMBL" id="AXY25708.1"/>
    </source>
</evidence>
<keyword evidence="2" id="KW-1277">Toxin-antitoxin system</keyword>
<dbReference type="KEGG" id="abae:CL176_06680"/>
<evidence type="ECO:0000256" key="2">
    <source>
        <dbReference type="ARBA" id="ARBA00022649"/>
    </source>
</evidence>
<evidence type="ECO:0000256" key="1">
    <source>
        <dbReference type="ARBA" id="ARBA00010562"/>
    </source>
</evidence>
<gene>
    <name evidence="3" type="ORF">CL176_06680</name>
</gene>
<name>A0A347WKV1_9LACT</name>
<dbReference type="OrthoDB" id="9804867at2"/>
<keyword evidence="4" id="KW-1185">Reference proteome</keyword>
<dbReference type="GO" id="GO:0006351">
    <property type="term" value="P:DNA-templated transcription"/>
    <property type="evidence" value="ECO:0007669"/>
    <property type="project" value="TreeGrafter"/>
</dbReference>
<dbReference type="InterPro" id="IPR013321">
    <property type="entry name" value="Arc_rbn_hlx_hlx"/>
</dbReference>
<dbReference type="Proteomes" id="UP000263232">
    <property type="component" value="Chromosome"/>
</dbReference>
<comment type="similarity">
    <text evidence="1">Belongs to the RelB/DinJ antitoxin family.</text>
</comment>
<dbReference type="PANTHER" id="PTHR38781:SF1">
    <property type="entry name" value="ANTITOXIN DINJ-RELATED"/>
    <property type="match status" value="1"/>
</dbReference>
<dbReference type="Gene3D" id="1.10.1220.10">
    <property type="entry name" value="Met repressor-like"/>
    <property type="match status" value="1"/>
</dbReference>
<dbReference type="PANTHER" id="PTHR38781">
    <property type="entry name" value="ANTITOXIN DINJ-RELATED"/>
    <property type="match status" value="1"/>
</dbReference>
<dbReference type="GO" id="GO:0006355">
    <property type="term" value="P:regulation of DNA-templated transcription"/>
    <property type="evidence" value="ECO:0007669"/>
    <property type="project" value="InterPro"/>
</dbReference>
<dbReference type="AlphaFoldDB" id="A0A347WKV1"/>
<dbReference type="NCBIfam" id="TIGR02384">
    <property type="entry name" value="RelB_DinJ"/>
    <property type="match status" value="1"/>
</dbReference>
<reference evidence="3 4" key="1">
    <citation type="submission" date="2017-09" db="EMBL/GenBank/DDBJ databases">
        <title>Complete genome sequence of Oxytococcus suis strain ZY16052.</title>
        <authorList>
            <person name="Li F."/>
        </authorList>
    </citation>
    <scope>NUCLEOTIDE SEQUENCE [LARGE SCALE GENOMIC DNA]</scope>
    <source>
        <strain evidence="3 4">ZY16052</strain>
    </source>
</reference>
<protein>
    <submittedName>
        <fullName evidence="3">Type II toxin-antitoxin system antitoxin, RelB/DinJ family</fullName>
    </submittedName>
</protein>
<dbReference type="RefSeq" id="WP_118990610.1">
    <property type="nucleotide sequence ID" value="NZ_CP023434.1"/>
</dbReference>
<dbReference type="Pfam" id="PF04221">
    <property type="entry name" value="RelB"/>
    <property type="match status" value="1"/>
</dbReference>
<evidence type="ECO:0000313" key="4">
    <source>
        <dbReference type="Proteomes" id="UP000263232"/>
    </source>
</evidence>
<organism evidence="3 4">
    <name type="scientific">Suicoccus acidiformans</name>
    <dbReference type="NCBI Taxonomy" id="2036206"/>
    <lineage>
        <taxon>Bacteria</taxon>
        <taxon>Bacillati</taxon>
        <taxon>Bacillota</taxon>
        <taxon>Bacilli</taxon>
        <taxon>Lactobacillales</taxon>
        <taxon>Aerococcaceae</taxon>
        <taxon>Suicoccus</taxon>
    </lineage>
</organism>
<dbReference type="EMBL" id="CP023434">
    <property type="protein sequence ID" value="AXY25708.1"/>
    <property type="molecule type" value="Genomic_DNA"/>
</dbReference>
<proteinExistence type="inferred from homology"/>